<evidence type="ECO:0000313" key="1">
    <source>
        <dbReference type="EMBL" id="ONK68623.1"/>
    </source>
</evidence>
<organism evidence="1 2">
    <name type="scientific">Asparagus officinalis</name>
    <name type="common">Garden asparagus</name>
    <dbReference type="NCBI Taxonomy" id="4686"/>
    <lineage>
        <taxon>Eukaryota</taxon>
        <taxon>Viridiplantae</taxon>
        <taxon>Streptophyta</taxon>
        <taxon>Embryophyta</taxon>
        <taxon>Tracheophyta</taxon>
        <taxon>Spermatophyta</taxon>
        <taxon>Magnoliopsida</taxon>
        <taxon>Liliopsida</taxon>
        <taxon>Asparagales</taxon>
        <taxon>Asparagaceae</taxon>
        <taxon>Asparagoideae</taxon>
        <taxon>Asparagus</taxon>
    </lineage>
</organism>
<dbReference type="EMBL" id="CM007385">
    <property type="protein sequence ID" value="ONK68623.1"/>
    <property type="molecule type" value="Genomic_DNA"/>
</dbReference>
<dbReference type="AlphaFoldDB" id="A0A5P1ESJ6"/>
<keyword evidence="2" id="KW-1185">Reference proteome</keyword>
<protein>
    <submittedName>
        <fullName evidence="1">Uncharacterized protein</fullName>
    </submittedName>
</protein>
<dbReference type="Gramene" id="ONK68623">
    <property type="protein sequence ID" value="ONK68623"/>
    <property type="gene ID" value="A4U43_C05F14070"/>
</dbReference>
<accession>A0A5P1ESJ6</accession>
<sequence length="106" mass="11836">MEKVQVIEFEKAEKFLRNGFRLRFMDVTHLSGYLNDGNAGKYGKKARVSILPFKFGHFSNGSSFIKYISLISVEFTPKAFNGHAVEGHCSEAYASTDEPIPVSTTP</sequence>
<evidence type="ECO:0000313" key="2">
    <source>
        <dbReference type="Proteomes" id="UP000243459"/>
    </source>
</evidence>
<proteinExistence type="predicted"/>
<gene>
    <name evidence="1" type="ORF">A4U43_C05F14070</name>
</gene>
<dbReference type="Proteomes" id="UP000243459">
    <property type="component" value="Chromosome 5"/>
</dbReference>
<name>A0A5P1ESJ6_ASPOF</name>
<reference evidence="2" key="1">
    <citation type="journal article" date="2017" name="Nat. Commun.">
        <title>The asparagus genome sheds light on the origin and evolution of a young Y chromosome.</title>
        <authorList>
            <person name="Harkess A."/>
            <person name="Zhou J."/>
            <person name="Xu C."/>
            <person name="Bowers J.E."/>
            <person name="Van der Hulst R."/>
            <person name="Ayyampalayam S."/>
            <person name="Mercati F."/>
            <person name="Riccardi P."/>
            <person name="McKain M.R."/>
            <person name="Kakrana A."/>
            <person name="Tang H."/>
            <person name="Ray J."/>
            <person name="Groenendijk J."/>
            <person name="Arikit S."/>
            <person name="Mathioni S.M."/>
            <person name="Nakano M."/>
            <person name="Shan H."/>
            <person name="Telgmann-Rauber A."/>
            <person name="Kanno A."/>
            <person name="Yue Z."/>
            <person name="Chen H."/>
            <person name="Li W."/>
            <person name="Chen Y."/>
            <person name="Xu X."/>
            <person name="Zhang Y."/>
            <person name="Luo S."/>
            <person name="Chen H."/>
            <person name="Gao J."/>
            <person name="Mao Z."/>
            <person name="Pires J.C."/>
            <person name="Luo M."/>
            <person name="Kudrna D."/>
            <person name="Wing R.A."/>
            <person name="Meyers B.C."/>
            <person name="Yi K."/>
            <person name="Kong H."/>
            <person name="Lavrijsen P."/>
            <person name="Sunseri F."/>
            <person name="Falavigna A."/>
            <person name="Ye Y."/>
            <person name="Leebens-Mack J.H."/>
            <person name="Chen G."/>
        </authorList>
    </citation>
    <scope>NUCLEOTIDE SEQUENCE [LARGE SCALE GENOMIC DNA]</scope>
    <source>
        <strain evidence="2">cv. DH0086</strain>
    </source>
</reference>